<dbReference type="OrthoDB" id="9790035at2"/>
<dbReference type="Proteomes" id="UP000290365">
    <property type="component" value="Chromosome"/>
</dbReference>
<keyword evidence="2" id="KW-1185">Reference proteome</keyword>
<dbReference type="PANTHER" id="PTHR43422">
    <property type="entry name" value="THIAMINE THIAZOLE SYNTHASE"/>
    <property type="match status" value="1"/>
</dbReference>
<evidence type="ECO:0008006" key="3">
    <source>
        <dbReference type="Google" id="ProtNLM"/>
    </source>
</evidence>
<proteinExistence type="predicted"/>
<dbReference type="InterPro" id="IPR036188">
    <property type="entry name" value="FAD/NAD-bd_sf"/>
</dbReference>
<sequence>MSTEERNIELERKGTRALIIGAGIAGLLAARVLSDYYEHVQIIEKDALSEEAITRSGTPQAFHLHNLALRGRKIVEQLFPDLIDDLLERGAFAAHAKTFILANPFGQCAMTNPDEGRVQCSRSMLEFALRQRVQAIPRIQLASELEVVGLQANADRTRITGVSVRPRGQMQNLSMLTADLIVDASGQFSKITQWLAELDYALPEPERVKVGIGYSTRLYRLSPQVNQETGLILIWGEPENQKRFAYGLQIENGLWDICLQGAKDLQPASDDRGFEQELRQIITPVLADTVENEGEPVSSARGYLVPECRLQHFEQMENWPAGLLVLGDALCNLDPMYGQGMSVAALEAEALNNALLEQQTNPQANFEIRTLQAFQEVIKPSWWLDAIADLRWPNTVYTGQEPPKAVALFHRYIDLYLQQAMQRMQEEIKSAEEPAAPPDLSSPEPSLLSYLLTIYDLYIPPQVVFNATTYRLLLEAEAAQSGPQRLHDLTNEYQLPLEEIMNEILPTFSSPLTSAPDKA</sequence>
<dbReference type="Gene3D" id="3.50.50.60">
    <property type="entry name" value="FAD/NAD(P)-binding domain"/>
    <property type="match status" value="1"/>
</dbReference>
<protein>
    <recommendedName>
        <fullName evidence="3">FAD-dependent oxidoreductase</fullName>
    </recommendedName>
</protein>
<organism evidence="1 2">
    <name type="scientific">Ktedonosporobacter rubrisoli</name>
    <dbReference type="NCBI Taxonomy" id="2509675"/>
    <lineage>
        <taxon>Bacteria</taxon>
        <taxon>Bacillati</taxon>
        <taxon>Chloroflexota</taxon>
        <taxon>Ktedonobacteria</taxon>
        <taxon>Ktedonobacterales</taxon>
        <taxon>Ktedonosporobacteraceae</taxon>
        <taxon>Ktedonosporobacter</taxon>
    </lineage>
</organism>
<gene>
    <name evidence="1" type="ORF">EPA93_05285</name>
</gene>
<dbReference type="KEGG" id="kbs:EPA93_05285"/>
<accession>A0A4P6JJW7</accession>
<dbReference type="PANTHER" id="PTHR43422:SF3">
    <property type="entry name" value="THIAMINE THIAZOLE SYNTHASE"/>
    <property type="match status" value="1"/>
</dbReference>
<dbReference type="PRINTS" id="PR00420">
    <property type="entry name" value="RNGMNOXGNASE"/>
</dbReference>
<evidence type="ECO:0000313" key="1">
    <source>
        <dbReference type="EMBL" id="QBD75447.1"/>
    </source>
</evidence>
<name>A0A4P6JJW7_KTERU</name>
<reference evidence="1 2" key="1">
    <citation type="submission" date="2019-01" db="EMBL/GenBank/DDBJ databases">
        <title>Ktedonosporobacter rubrisoli SCAWS-G2.</title>
        <authorList>
            <person name="Huang Y."/>
            <person name="Yan B."/>
        </authorList>
    </citation>
    <scope>NUCLEOTIDE SEQUENCE [LARGE SCALE GENOMIC DNA]</scope>
    <source>
        <strain evidence="1 2">SCAWS-G2</strain>
    </source>
</reference>
<evidence type="ECO:0000313" key="2">
    <source>
        <dbReference type="Proteomes" id="UP000290365"/>
    </source>
</evidence>
<dbReference type="AlphaFoldDB" id="A0A4P6JJW7"/>
<dbReference type="SUPFAM" id="SSF51905">
    <property type="entry name" value="FAD/NAD(P)-binding domain"/>
    <property type="match status" value="1"/>
</dbReference>
<dbReference type="EMBL" id="CP035758">
    <property type="protein sequence ID" value="QBD75447.1"/>
    <property type="molecule type" value="Genomic_DNA"/>
</dbReference>
<dbReference type="RefSeq" id="WP_129886045.1">
    <property type="nucleotide sequence ID" value="NZ_CP035758.1"/>
</dbReference>